<sequence>MPARENPVPPTRAEDSPTATPPVDPGEPTVATATRPVTVDAVRRVHVSEDWLATVVGLAVVAVGLLGLIPEGLVP</sequence>
<evidence type="ECO:0000313" key="4">
    <source>
        <dbReference type="Proteomes" id="UP000641803"/>
    </source>
</evidence>
<keyword evidence="4" id="KW-1185">Reference proteome</keyword>
<evidence type="ECO:0000313" key="3">
    <source>
        <dbReference type="EMBL" id="MBD7949362.1"/>
    </source>
</evidence>
<keyword evidence="2" id="KW-0472">Membrane</keyword>
<dbReference type="EMBL" id="JACSQQ010000003">
    <property type="protein sequence ID" value="MBD7949362.1"/>
    <property type="molecule type" value="Genomic_DNA"/>
</dbReference>
<accession>A0ABR8RNW5</accession>
<comment type="caution">
    <text evidence="3">The sequence shown here is derived from an EMBL/GenBank/DDBJ whole genome shotgun (WGS) entry which is preliminary data.</text>
</comment>
<feature type="transmembrane region" description="Helical" evidence="2">
    <location>
        <begin position="51"/>
        <end position="69"/>
    </location>
</feature>
<keyword evidence="2" id="KW-0812">Transmembrane</keyword>
<name>A0ABR8RNW5_9CELL</name>
<gene>
    <name evidence="3" type="ORF">H9652_02925</name>
</gene>
<keyword evidence="2" id="KW-1133">Transmembrane helix</keyword>
<reference evidence="3 4" key="1">
    <citation type="submission" date="2020-08" db="EMBL/GenBank/DDBJ databases">
        <title>A Genomic Blueprint of the Chicken Gut Microbiome.</title>
        <authorList>
            <person name="Gilroy R."/>
            <person name="Ravi A."/>
            <person name="Getino M."/>
            <person name="Pursley I."/>
            <person name="Horton D.L."/>
            <person name="Alikhan N.-F."/>
            <person name="Baker D."/>
            <person name="Gharbi K."/>
            <person name="Hall N."/>
            <person name="Watson M."/>
            <person name="Adriaenssens E.M."/>
            <person name="Foster-Nyarko E."/>
            <person name="Jarju S."/>
            <person name="Secka A."/>
            <person name="Antonio M."/>
            <person name="Oren A."/>
            <person name="Chaudhuri R."/>
            <person name="La Ragione R.M."/>
            <person name="Hildebrand F."/>
            <person name="Pallen M.J."/>
        </authorList>
    </citation>
    <scope>NUCLEOTIDE SEQUENCE [LARGE SCALE GENOMIC DNA]</scope>
    <source>
        <strain evidence="3 4">Sa4CUA1</strain>
    </source>
</reference>
<proteinExistence type="predicted"/>
<dbReference type="Proteomes" id="UP000641803">
    <property type="component" value="Unassembled WGS sequence"/>
</dbReference>
<dbReference type="RefSeq" id="WP_191794581.1">
    <property type="nucleotide sequence ID" value="NZ_JACSQQ010000003.1"/>
</dbReference>
<evidence type="ECO:0000256" key="1">
    <source>
        <dbReference type="SAM" id="MobiDB-lite"/>
    </source>
</evidence>
<organism evidence="3 4">
    <name type="scientific">Oerskovia rustica</name>
    <dbReference type="NCBI Taxonomy" id="2762237"/>
    <lineage>
        <taxon>Bacteria</taxon>
        <taxon>Bacillati</taxon>
        <taxon>Actinomycetota</taxon>
        <taxon>Actinomycetes</taxon>
        <taxon>Micrococcales</taxon>
        <taxon>Cellulomonadaceae</taxon>
        <taxon>Oerskovia</taxon>
    </lineage>
</organism>
<protein>
    <submittedName>
        <fullName evidence="3">Uncharacterized protein</fullName>
    </submittedName>
</protein>
<evidence type="ECO:0000256" key="2">
    <source>
        <dbReference type="SAM" id="Phobius"/>
    </source>
</evidence>
<feature type="region of interest" description="Disordered" evidence="1">
    <location>
        <begin position="1"/>
        <end position="35"/>
    </location>
</feature>